<sequence length="283" mass="29126">MSFRRAALLLAAAWALPAVVTVDAITFPQTVEVDLVFPRNETYAPSPIFPVVFAFQNPALAPALDPDFSLNLWVNVEHNSTIYLNMIDLTAVNFTSTTAANGTSEPLFVYTYAVNLNTTSNGADPVTRYNLVWAFGAGNCSAQEEGGPVTLGGGFRSKNVVFSIAQSGGAAPDIAGGEVSECSRLTNMAFNLTDILPVADVSKNDGHDTCAVFSDTTPLPVGNPCAATADAAVAASISAAATSHVCAAVSPAISCPSKNSGAALSVYAASTWAVAALAAMILL</sequence>
<dbReference type="Proteomes" id="UP000031575">
    <property type="component" value="Unassembled WGS sequence"/>
</dbReference>
<feature type="chain" id="PRO_5002162681" description="DUF7136 domain-containing protein" evidence="1">
    <location>
        <begin position="25"/>
        <end position="283"/>
    </location>
</feature>
<dbReference type="InterPro" id="IPR055560">
    <property type="entry name" value="DUF7136"/>
</dbReference>
<accession>A0A0C2ISD5</accession>
<dbReference type="RefSeq" id="XP_040617780.1">
    <property type="nucleotide sequence ID" value="XM_040765980.1"/>
</dbReference>
<organism evidence="3 4">
    <name type="scientific">Sporothrix brasiliensis 5110</name>
    <dbReference type="NCBI Taxonomy" id="1398154"/>
    <lineage>
        <taxon>Eukaryota</taxon>
        <taxon>Fungi</taxon>
        <taxon>Dikarya</taxon>
        <taxon>Ascomycota</taxon>
        <taxon>Pezizomycotina</taxon>
        <taxon>Sordariomycetes</taxon>
        <taxon>Sordariomycetidae</taxon>
        <taxon>Ophiostomatales</taxon>
        <taxon>Ophiostomataceae</taxon>
        <taxon>Sporothrix</taxon>
    </lineage>
</organism>
<evidence type="ECO:0000259" key="2">
    <source>
        <dbReference type="Pfam" id="PF23584"/>
    </source>
</evidence>
<keyword evidence="4" id="KW-1185">Reference proteome</keyword>
<dbReference type="GeneID" id="63680901"/>
<keyword evidence="1" id="KW-0732">Signal</keyword>
<gene>
    <name evidence="3" type="ORF">SPBR_07726</name>
</gene>
<name>A0A0C2ISD5_9PEZI</name>
<evidence type="ECO:0000256" key="1">
    <source>
        <dbReference type="SAM" id="SignalP"/>
    </source>
</evidence>
<dbReference type="HOGENOM" id="CLU_058866_1_0_1"/>
<proteinExistence type="predicted"/>
<feature type="domain" description="DUF7136" evidence="2">
    <location>
        <begin position="26"/>
        <end position="255"/>
    </location>
</feature>
<dbReference type="VEuPathDB" id="FungiDB:SPBR_07726"/>
<dbReference type="Pfam" id="PF23584">
    <property type="entry name" value="DUF7136"/>
    <property type="match status" value="1"/>
</dbReference>
<dbReference type="EMBL" id="AWTV01000009">
    <property type="protein sequence ID" value="KIH89770.1"/>
    <property type="molecule type" value="Genomic_DNA"/>
</dbReference>
<dbReference type="OrthoDB" id="4490227at2759"/>
<comment type="caution">
    <text evidence="3">The sequence shown here is derived from an EMBL/GenBank/DDBJ whole genome shotgun (WGS) entry which is preliminary data.</text>
</comment>
<dbReference type="AlphaFoldDB" id="A0A0C2ISD5"/>
<protein>
    <recommendedName>
        <fullName evidence="2">DUF7136 domain-containing protein</fullName>
    </recommendedName>
</protein>
<evidence type="ECO:0000313" key="4">
    <source>
        <dbReference type="Proteomes" id="UP000031575"/>
    </source>
</evidence>
<evidence type="ECO:0000313" key="3">
    <source>
        <dbReference type="EMBL" id="KIH89770.1"/>
    </source>
</evidence>
<reference evidence="3 4" key="1">
    <citation type="journal article" date="2014" name="BMC Genomics">
        <title>Comparative genomics of the major fungal agents of human and animal Sporotrichosis: Sporothrix schenckii and Sporothrix brasiliensis.</title>
        <authorList>
            <person name="Teixeira M.M."/>
            <person name="de Almeida L.G."/>
            <person name="Kubitschek-Barreira P."/>
            <person name="Alves F.L."/>
            <person name="Kioshima E.S."/>
            <person name="Abadio A.K."/>
            <person name="Fernandes L."/>
            <person name="Derengowski L.S."/>
            <person name="Ferreira K.S."/>
            <person name="Souza R.C."/>
            <person name="Ruiz J.C."/>
            <person name="de Andrade N.C."/>
            <person name="Paes H.C."/>
            <person name="Nicola A.M."/>
            <person name="Albuquerque P."/>
            <person name="Gerber A.L."/>
            <person name="Martins V.P."/>
            <person name="Peconick L.D."/>
            <person name="Neto A.V."/>
            <person name="Chaucanez C.B."/>
            <person name="Silva P.A."/>
            <person name="Cunha O.L."/>
            <person name="de Oliveira F.F."/>
            <person name="dos Santos T.C."/>
            <person name="Barros A.L."/>
            <person name="Soares M.A."/>
            <person name="de Oliveira L.M."/>
            <person name="Marini M.M."/>
            <person name="Villalobos-Duno H."/>
            <person name="Cunha M.M."/>
            <person name="de Hoog S."/>
            <person name="da Silveira J.F."/>
            <person name="Henrissat B."/>
            <person name="Nino-Vega G.A."/>
            <person name="Cisalpino P.S."/>
            <person name="Mora-Montes H.M."/>
            <person name="Almeida S.R."/>
            <person name="Stajich J.E."/>
            <person name="Lopes-Bezerra L.M."/>
            <person name="Vasconcelos A.T."/>
            <person name="Felipe M.S."/>
        </authorList>
    </citation>
    <scope>NUCLEOTIDE SEQUENCE [LARGE SCALE GENOMIC DNA]</scope>
    <source>
        <strain evidence="3 4">5110</strain>
    </source>
</reference>
<feature type="signal peptide" evidence="1">
    <location>
        <begin position="1"/>
        <end position="24"/>
    </location>
</feature>